<evidence type="ECO:0000313" key="2">
    <source>
        <dbReference type="EMBL" id="KAL3686546.1"/>
    </source>
</evidence>
<keyword evidence="3" id="KW-1185">Reference proteome</keyword>
<evidence type="ECO:0000313" key="3">
    <source>
        <dbReference type="Proteomes" id="UP001633002"/>
    </source>
</evidence>
<dbReference type="AlphaFoldDB" id="A0ABD3H8V8"/>
<dbReference type="Proteomes" id="UP001633002">
    <property type="component" value="Unassembled WGS sequence"/>
</dbReference>
<gene>
    <name evidence="2" type="ORF">R1sor_009120</name>
</gene>
<reference evidence="2 3" key="1">
    <citation type="submission" date="2024-09" db="EMBL/GenBank/DDBJ databases">
        <title>Chromosome-scale assembly of Riccia sorocarpa.</title>
        <authorList>
            <person name="Paukszto L."/>
        </authorList>
    </citation>
    <scope>NUCLEOTIDE SEQUENCE [LARGE SCALE GENOMIC DNA]</scope>
    <source>
        <strain evidence="2">LP-2024</strain>
        <tissue evidence="2">Aerial parts of the thallus</tissue>
    </source>
</reference>
<evidence type="ECO:0000256" key="1">
    <source>
        <dbReference type="SAM" id="MobiDB-lite"/>
    </source>
</evidence>
<accession>A0ABD3H8V8</accession>
<dbReference type="EMBL" id="JBJQOH010000005">
    <property type="protein sequence ID" value="KAL3686546.1"/>
    <property type="molecule type" value="Genomic_DNA"/>
</dbReference>
<feature type="region of interest" description="Disordered" evidence="1">
    <location>
        <begin position="82"/>
        <end position="104"/>
    </location>
</feature>
<feature type="compositionally biased region" description="Polar residues" evidence="1">
    <location>
        <begin position="199"/>
        <end position="242"/>
    </location>
</feature>
<feature type="region of interest" description="Disordered" evidence="1">
    <location>
        <begin position="157"/>
        <end position="265"/>
    </location>
</feature>
<sequence>MTLQQIALEPLHHDKRKRLLVVDLALDTDIDTAKRTKPLQLPVSSSTILINEPETDTVGHVQGLDITTNVTCEQTLALTEARTKARNQQDKGKKPAEECENPFRPEQLQQLQQLELKMMAELYSKQLDVQKLNETFSFLLRQREEEMKRLVGYLEKAPESTAEKTGQGAEHDHGSSPAHRSTEPGHSVPPSGHAETERNTPAGTMGTTESTPSAGASSCGANITPSGEGSSRGANITPSGEGSSRGADVTPSGRGTSPEAVTDVPGQVVEYGKEPVETPLTPIQLEIAKGLEILMRFRSFGNVSPMQVCFGLNILIRVCSVSATTYI</sequence>
<protein>
    <submittedName>
        <fullName evidence="2">Uncharacterized protein</fullName>
    </submittedName>
</protein>
<feature type="compositionally biased region" description="Basic and acidic residues" evidence="1">
    <location>
        <begin position="82"/>
        <end position="103"/>
    </location>
</feature>
<proteinExistence type="predicted"/>
<comment type="caution">
    <text evidence="2">The sequence shown here is derived from an EMBL/GenBank/DDBJ whole genome shotgun (WGS) entry which is preliminary data.</text>
</comment>
<name>A0ABD3H8V8_9MARC</name>
<organism evidence="2 3">
    <name type="scientific">Riccia sorocarpa</name>
    <dbReference type="NCBI Taxonomy" id="122646"/>
    <lineage>
        <taxon>Eukaryota</taxon>
        <taxon>Viridiplantae</taxon>
        <taxon>Streptophyta</taxon>
        <taxon>Embryophyta</taxon>
        <taxon>Marchantiophyta</taxon>
        <taxon>Marchantiopsida</taxon>
        <taxon>Marchantiidae</taxon>
        <taxon>Marchantiales</taxon>
        <taxon>Ricciaceae</taxon>
        <taxon>Riccia</taxon>
    </lineage>
</organism>